<feature type="transmembrane region" description="Helical" evidence="1">
    <location>
        <begin position="97"/>
        <end position="117"/>
    </location>
</feature>
<dbReference type="AlphaFoldDB" id="A0A936NA87"/>
<comment type="caution">
    <text evidence="2">The sequence shown here is derived from an EMBL/GenBank/DDBJ whole genome shotgun (WGS) entry which is preliminary data.</text>
</comment>
<gene>
    <name evidence="2" type="ORF">IPN02_00690</name>
</gene>
<evidence type="ECO:0000256" key="1">
    <source>
        <dbReference type="SAM" id="Phobius"/>
    </source>
</evidence>
<dbReference type="Proteomes" id="UP000727993">
    <property type="component" value="Unassembled WGS sequence"/>
</dbReference>
<reference evidence="2 3" key="1">
    <citation type="submission" date="2020-10" db="EMBL/GenBank/DDBJ databases">
        <title>Connecting structure to function with the recovery of over 1000 high-quality activated sludge metagenome-assembled genomes encoding full-length rRNA genes using long-read sequencing.</title>
        <authorList>
            <person name="Singleton C.M."/>
            <person name="Petriglieri F."/>
            <person name="Kristensen J.M."/>
            <person name="Kirkegaard R.H."/>
            <person name="Michaelsen T.Y."/>
            <person name="Andersen M.H."/>
            <person name="Karst S.M."/>
            <person name="Dueholm M.S."/>
            <person name="Nielsen P.H."/>
            <person name="Albertsen M."/>
        </authorList>
    </citation>
    <scope>NUCLEOTIDE SEQUENCE [LARGE SCALE GENOMIC DNA]</scope>
    <source>
        <strain evidence="2">Lyne_18-Q3-R50-59_MAXAC.006</strain>
    </source>
</reference>
<evidence type="ECO:0000313" key="3">
    <source>
        <dbReference type="Proteomes" id="UP000727993"/>
    </source>
</evidence>
<keyword evidence="1" id="KW-0812">Transmembrane</keyword>
<accession>A0A936NA87</accession>
<feature type="transmembrane region" description="Helical" evidence="1">
    <location>
        <begin position="36"/>
        <end position="54"/>
    </location>
</feature>
<keyword evidence="1" id="KW-0472">Membrane</keyword>
<name>A0A936NA87_9ACTN</name>
<protein>
    <submittedName>
        <fullName evidence="2">Uncharacterized protein</fullName>
    </submittedName>
</protein>
<evidence type="ECO:0000313" key="2">
    <source>
        <dbReference type="EMBL" id="MBK9295401.1"/>
    </source>
</evidence>
<sequence>MVAFITTIVILVLMILPVFPYAKRRPEGTPLTWGEAMVGATYVFGVFFWAYAVVPHQWLTFADAELGWRSDLVWLGPDGTWLNWFPINIPAVVARDVIATMIYIVGLGFNIWIWAWWQNRSQRTTKPVPVSTYGRPLVKKG</sequence>
<organism evidence="2 3">
    <name type="scientific">Candidatus Neomicrothrix subdominans</name>
    <dbReference type="NCBI Taxonomy" id="2954438"/>
    <lineage>
        <taxon>Bacteria</taxon>
        <taxon>Bacillati</taxon>
        <taxon>Actinomycetota</taxon>
        <taxon>Acidimicrobiia</taxon>
        <taxon>Acidimicrobiales</taxon>
        <taxon>Microthrixaceae</taxon>
        <taxon>Candidatus Neomicrothrix</taxon>
    </lineage>
</organism>
<proteinExistence type="predicted"/>
<dbReference type="EMBL" id="JADJZA010000001">
    <property type="protein sequence ID" value="MBK9295401.1"/>
    <property type="molecule type" value="Genomic_DNA"/>
</dbReference>
<keyword evidence="1" id="KW-1133">Transmembrane helix</keyword>